<dbReference type="PANTHER" id="PTHR22683">
    <property type="entry name" value="SPORULATION PROTEIN RELATED"/>
    <property type="match status" value="1"/>
</dbReference>
<evidence type="ECO:0000313" key="16">
    <source>
        <dbReference type="EMBL" id="MDM8562945.1"/>
    </source>
</evidence>
<accession>A0ABT7VTS6</accession>
<comment type="similarity">
    <text evidence="2">Belongs to the FtsK/SpoIIIE/SftA family.</text>
</comment>
<keyword evidence="5 14" id="KW-0812">Transmembrane</keyword>
<comment type="subcellular location">
    <subcellularLocation>
        <location evidence="1">Cell membrane</location>
        <topology evidence="1">Multi-pass membrane protein</topology>
    </subcellularLocation>
</comment>
<dbReference type="InterPro" id="IPR050206">
    <property type="entry name" value="FtsK/SpoIIIE/SftA"/>
</dbReference>
<feature type="transmembrane region" description="Helical" evidence="14">
    <location>
        <begin position="53"/>
        <end position="76"/>
    </location>
</feature>
<name>A0ABT7VTS6_9GAMM</name>
<keyword evidence="6 13" id="KW-0547">Nucleotide-binding</keyword>
<feature type="transmembrane region" description="Helical" evidence="14">
    <location>
        <begin position="109"/>
        <end position="128"/>
    </location>
</feature>
<dbReference type="EMBL" id="JAUCGM010000365">
    <property type="protein sequence ID" value="MDM8562945.1"/>
    <property type="molecule type" value="Genomic_DNA"/>
</dbReference>
<evidence type="ECO:0000256" key="1">
    <source>
        <dbReference type="ARBA" id="ARBA00004651"/>
    </source>
</evidence>
<evidence type="ECO:0000256" key="8">
    <source>
        <dbReference type="ARBA" id="ARBA00022840"/>
    </source>
</evidence>
<dbReference type="Gene3D" id="3.30.980.40">
    <property type="match status" value="1"/>
</dbReference>
<dbReference type="InterPro" id="IPR041027">
    <property type="entry name" value="FtsK_alpha"/>
</dbReference>
<protein>
    <submittedName>
        <fullName evidence="16">DNA translocase FtsK 4TM domain-containing protein</fullName>
    </submittedName>
</protein>
<evidence type="ECO:0000256" key="6">
    <source>
        <dbReference type="ARBA" id="ARBA00022741"/>
    </source>
</evidence>
<keyword evidence="4" id="KW-0132">Cell division</keyword>
<feature type="non-terminal residue" evidence="16">
    <location>
        <position position="1"/>
    </location>
</feature>
<evidence type="ECO:0000256" key="10">
    <source>
        <dbReference type="ARBA" id="ARBA00023125"/>
    </source>
</evidence>
<dbReference type="Proteomes" id="UP001171945">
    <property type="component" value="Unassembled WGS sequence"/>
</dbReference>
<proteinExistence type="inferred from homology"/>
<dbReference type="Pfam" id="PF13491">
    <property type="entry name" value="FtsK_4TM"/>
    <property type="match status" value="1"/>
</dbReference>
<keyword evidence="7" id="KW-0159">Chromosome partition</keyword>
<evidence type="ECO:0000256" key="3">
    <source>
        <dbReference type="ARBA" id="ARBA00022475"/>
    </source>
</evidence>
<keyword evidence="9 14" id="KW-1133">Transmembrane helix</keyword>
<dbReference type="InterPro" id="IPR002543">
    <property type="entry name" value="FtsK_dom"/>
</dbReference>
<dbReference type="Pfam" id="PF17854">
    <property type="entry name" value="FtsK_alpha"/>
    <property type="match status" value="1"/>
</dbReference>
<feature type="domain" description="FtsK" evidence="15">
    <location>
        <begin position="387"/>
        <end position="586"/>
    </location>
</feature>
<evidence type="ECO:0000256" key="7">
    <source>
        <dbReference type="ARBA" id="ARBA00022829"/>
    </source>
</evidence>
<evidence type="ECO:0000256" key="11">
    <source>
        <dbReference type="ARBA" id="ARBA00023136"/>
    </source>
</evidence>
<keyword evidence="3" id="KW-1003">Cell membrane</keyword>
<keyword evidence="17" id="KW-1185">Reference proteome</keyword>
<dbReference type="InterPro" id="IPR025199">
    <property type="entry name" value="FtsK_4TM"/>
</dbReference>
<feature type="transmembrane region" description="Helical" evidence="14">
    <location>
        <begin position="20"/>
        <end position="41"/>
    </location>
</feature>
<evidence type="ECO:0000256" key="14">
    <source>
        <dbReference type="SAM" id="Phobius"/>
    </source>
</evidence>
<feature type="binding site" evidence="13">
    <location>
        <begin position="404"/>
        <end position="411"/>
    </location>
    <ligand>
        <name>ATP</name>
        <dbReference type="ChEBI" id="CHEBI:30616"/>
    </ligand>
</feature>
<evidence type="ECO:0000256" key="12">
    <source>
        <dbReference type="ARBA" id="ARBA00023306"/>
    </source>
</evidence>
<keyword evidence="11 14" id="KW-0472">Membrane</keyword>
<evidence type="ECO:0000256" key="2">
    <source>
        <dbReference type="ARBA" id="ARBA00006474"/>
    </source>
</evidence>
<keyword evidence="12" id="KW-0131">Cell cycle</keyword>
<dbReference type="InterPro" id="IPR027417">
    <property type="entry name" value="P-loop_NTPase"/>
</dbReference>
<comment type="caution">
    <text evidence="16">The sequence shown here is derived from an EMBL/GenBank/DDBJ whole genome shotgun (WGS) entry which is preliminary data.</text>
</comment>
<sequence>VKNKGGIVGALFADLFIHLFGYFAYLFPIMVGYMGWLIYQGRHHDILAEPKSLIVPGIGFVFTLSAGCGLAIVHFMAESALLPSHAGGILGTWLGNGLVMMVDRLGATLILLAVFFTGVTLLTGLSWLKLMDTLGYHALTHWLPVAEKYMNRQFLPWFMTHTKYWSKITKNGFGILLRKLQQWLKTLYRRWKNRVAEWRQERERYDRDDIYEDEYEDEYIIEEKPSRDKNAFHQSQVTPIAVQSSKAFKITPPEPSLLPALNLLNPVPRVANSLKVQMLPQRIIDAFAALKVKVEVNAVHQGPVLTRFDIHTITPISTDHLDELGRVLAKYLSVEHVHVVETQPEMLAIEMPHFKRETVYLSELLNSPEYHENSSSLAVALGQDVNGQPVIVDLTRIPHILMAGSHISEKTVAINTLILSLLYKSTPSVVRFLLIDSISQELSVYTDLPHLLMPVITDMAQTPQALQWCVQEMERRYRLMAQMGVRNIEDYNQALLLQEDELSEGSAHSTLFYIVVFINEIAELMTKHTEKQAEQSITRLTQKARAAGIHIVLATQHLTVNVITGLIKANIPTRMAFQVNNQSESRTILGQMGAEKLLGQGDMLYLTAGTGKPVRVHGSFVSNEEVQNLVTNLKSRAKPDYIDLKN</sequence>
<dbReference type="Gene3D" id="3.40.50.300">
    <property type="entry name" value="P-loop containing nucleotide triphosphate hydrolases"/>
    <property type="match status" value="1"/>
</dbReference>
<gene>
    <name evidence="16" type="ORF">QUF54_06280</name>
</gene>
<dbReference type="PANTHER" id="PTHR22683:SF41">
    <property type="entry name" value="DNA TRANSLOCASE FTSK"/>
    <property type="match status" value="1"/>
</dbReference>
<evidence type="ECO:0000313" key="17">
    <source>
        <dbReference type="Proteomes" id="UP001171945"/>
    </source>
</evidence>
<dbReference type="SUPFAM" id="SSF52540">
    <property type="entry name" value="P-loop containing nucleoside triphosphate hydrolases"/>
    <property type="match status" value="1"/>
</dbReference>
<organism evidence="16 17">
    <name type="scientific">Candidatus Marithioploca araucensis</name>
    <dbReference type="NCBI Taxonomy" id="70273"/>
    <lineage>
        <taxon>Bacteria</taxon>
        <taxon>Pseudomonadati</taxon>
        <taxon>Pseudomonadota</taxon>
        <taxon>Gammaproteobacteria</taxon>
        <taxon>Thiotrichales</taxon>
        <taxon>Thiotrichaceae</taxon>
        <taxon>Candidatus Marithioploca</taxon>
    </lineage>
</organism>
<dbReference type="PROSITE" id="PS50901">
    <property type="entry name" value="FTSK"/>
    <property type="match status" value="1"/>
</dbReference>
<evidence type="ECO:0000256" key="4">
    <source>
        <dbReference type="ARBA" id="ARBA00022618"/>
    </source>
</evidence>
<keyword evidence="10" id="KW-0238">DNA-binding</keyword>
<keyword evidence="8 13" id="KW-0067">ATP-binding</keyword>
<evidence type="ECO:0000256" key="5">
    <source>
        <dbReference type="ARBA" id="ARBA00022692"/>
    </source>
</evidence>
<evidence type="ECO:0000256" key="13">
    <source>
        <dbReference type="PROSITE-ProRule" id="PRU00289"/>
    </source>
</evidence>
<reference evidence="16" key="1">
    <citation type="submission" date="2023-06" db="EMBL/GenBank/DDBJ databases">
        <title>Uncultivated large filamentous bacteria from sulfidic sediments reveal new species and different genomic features in energy metabolism and defense.</title>
        <authorList>
            <person name="Fonseca A."/>
        </authorList>
    </citation>
    <scope>NUCLEOTIDE SEQUENCE</scope>
    <source>
        <strain evidence="16">HSG4</strain>
    </source>
</reference>
<feature type="transmembrane region" description="Helical" evidence="14">
    <location>
        <begin position="82"/>
        <end position="102"/>
    </location>
</feature>
<evidence type="ECO:0000259" key="15">
    <source>
        <dbReference type="PROSITE" id="PS50901"/>
    </source>
</evidence>
<evidence type="ECO:0000256" key="9">
    <source>
        <dbReference type="ARBA" id="ARBA00022989"/>
    </source>
</evidence>
<dbReference type="Pfam" id="PF01580">
    <property type="entry name" value="FtsK_SpoIIIE"/>
    <property type="match status" value="1"/>
</dbReference>